<reference evidence="2" key="1">
    <citation type="submission" date="2021-04" db="EMBL/GenBank/DDBJ databases">
        <title>Pseudonocardia sp. nov., isolated from sandy soil of mangrove forest.</title>
        <authorList>
            <person name="Zan Z."/>
            <person name="Huang R."/>
            <person name="Liu W."/>
        </authorList>
    </citation>
    <scope>NUCLEOTIDE SEQUENCE</scope>
    <source>
        <strain evidence="2">S2-4</strain>
    </source>
</reference>
<dbReference type="Pfam" id="PF01872">
    <property type="entry name" value="RibD_C"/>
    <property type="match status" value="1"/>
</dbReference>
<dbReference type="Proteomes" id="UP001165283">
    <property type="component" value="Unassembled WGS sequence"/>
</dbReference>
<dbReference type="InterPro" id="IPR050765">
    <property type="entry name" value="Riboflavin_Biosynth_HTPR"/>
</dbReference>
<dbReference type="Gene3D" id="3.40.430.10">
    <property type="entry name" value="Dihydrofolate Reductase, subunit A"/>
    <property type="match status" value="1"/>
</dbReference>
<gene>
    <name evidence="2" type="ORF">KDL28_30540</name>
</gene>
<dbReference type="SUPFAM" id="SSF53597">
    <property type="entry name" value="Dihydrofolate reductase-like"/>
    <property type="match status" value="1"/>
</dbReference>
<sequence length="187" mass="20915">MRELTYFVAVSLDGFIAAPDDTFDAFPVQGDHIDWIFREWVDTLPTPGLEMVGLKADNSRFDTVLMGWKTYAAGGVPNPYQHLRQYVFSRREREVPDDIHLTDRDPVEVVRELKAEPDGSGIWLCGGGQLAGTLVEEIDRFVFKVNPLLLGAGIPLFADRAYDPRALTRVASLPFESGVVVNEYVRG</sequence>
<protein>
    <submittedName>
        <fullName evidence="2">Dihydrofolate reductase</fullName>
    </submittedName>
</protein>
<feature type="domain" description="Bacterial bifunctional deaminase-reductase C-terminal" evidence="1">
    <location>
        <begin position="4"/>
        <end position="180"/>
    </location>
</feature>
<keyword evidence="3" id="KW-1185">Reference proteome</keyword>
<dbReference type="InterPro" id="IPR024072">
    <property type="entry name" value="DHFR-like_dom_sf"/>
</dbReference>
<dbReference type="PANTHER" id="PTHR38011">
    <property type="entry name" value="DIHYDROFOLATE REDUCTASE FAMILY PROTEIN (AFU_ORTHOLOGUE AFUA_8G06820)"/>
    <property type="match status" value="1"/>
</dbReference>
<dbReference type="RefSeq" id="WP_252444241.1">
    <property type="nucleotide sequence ID" value="NZ_JAGSOV010000065.1"/>
</dbReference>
<evidence type="ECO:0000259" key="1">
    <source>
        <dbReference type="Pfam" id="PF01872"/>
    </source>
</evidence>
<accession>A0ABT1A9T1</accession>
<comment type="caution">
    <text evidence="2">The sequence shown here is derived from an EMBL/GenBank/DDBJ whole genome shotgun (WGS) entry which is preliminary data.</text>
</comment>
<dbReference type="InterPro" id="IPR002734">
    <property type="entry name" value="RibDG_C"/>
</dbReference>
<evidence type="ECO:0000313" key="3">
    <source>
        <dbReference type="Proteomes" id="UP001165283"/>
    </source>
</evidence>
<name>A0ABT1A9T1_9PSEU</name>
<evidence type="ECO:0000313" key="2">
    <source>
        <dbReference type="EMBL" id="MCO1659419.1"/>
    </source>
</evidence>
<proteinExistence type="predicted"/>
<organism evidence="2 3">
    <name type="scientific">Pseudonocardia humida</name>
    <dbReference type="NCBI Taxonomy" id="2800819"/>
    <lineage>
        <taxon>Bacteria</taxon>
        <taxon>Bacillati</taxon>
        <taxon>Actinomycetota</taxon>
        <taxon>Actinomycetes</taxon>
        <taxon>Pseudonocardiales</taxon>
        <taxon>Pseudonocardiaceae</taxon>
        <taxon>Pseudonocardia</taxon>
    </lineage>
</organism>
<dbReference type="PANTHER" id="PTHR38011:SF11">
    <property type="entry name" value="2,5-DIAMINO-6-RIBOSYLAMINO-4(3H)-PYRIMIDINONE 5'-PHOSPHATE REDUCTASE"/>
    <property type="match status" value="1"/>
</dbReference>
<dbReference type="EMBL" id="JAGSOV010000065">
    <property type="protein sequence ID" value="MCO1659419.1"/>
    <property type="molecule type" value="Genomic_DNA"/>
</dbReference>